<gene>
    <name evidence="2" type="ORF">GCM10009802_03530</name>
</gene>
<name>A0ABN2XCV1_9ACTN</name>
<feature type="region of interest" description="Disordered" evidence="1">
    <location>
        <begin position="1"/>
        <end position="34"/>
    </location>
</feature>
<accession>A0ABN2XCV1</accession>
<evidence type="ECO:0000313" key="2">
    <source>
        <dbReference type="EMBL" id="GAA2108003.1"/>
    </source>
</evidence>
<keyword evidence="3" id="KW-1185">Reference proteome</keyword>
<evidence type="ECO:0000313" key="3">
    <source>
        <dbReference type="Proteomes" id="UP001500443"/>
    </source>
</evidence>
<organism evidence="2 3">
    <name type="scientific">Streptomyces synnematoformans</name>
    <dbReference type="NCBI Taxonomy" id="415721"/>
    <lineage>
        <taxon>Bacteria</taxon>
        <taxon>Bacillati</taxon>
        <taxon>Actinomycetota</taxon>
        <taxon>Actinomycetes</taxon>
        <taxon>Kitasatosporales</taxon>
        <taxon>Streptomycetaceae</taxon>
        <taxon>Streptomyces</taxon>
    </lineage>
</organism>
<dbReference type="EMBL" id="BAAAPF010000003">
    <property type="protein sequence ID" value="GAA2108003.1"/>
    <property type="molecule type" value="Genomic_DNA"/>
</dbReference>
<proteinExistence type="predicted"/>
<evidence type="ECO:0000256" key="1">
    <source>
        <dbReference type="SAM" id="MobiDB-lite"/>
    </source>
</evidence>
<comment type="caution">
    <text evidence="2">The sequence shown here is derived from an EMBL/GenBank/DDBJ whole genome shotgun (WGS) entry which is preliminary data.</text>
</comment>
<sequence length="74" mass="8110">MPLQRAEAREELGQAVTDPLHGGGGHGVETDTRPGRRRWVGVAVQLPPRAAGVGVRAVAHADVSWRARRLRVRW</sequence>
<dbReference type="Proteomes" id="UP001500443">
    <property type="component" value="Unassembled WGS sequence"/>
</dbReference>
<protein>
    <submittedName>
        <fullName evidence="2">Uncharacterized protein</fullName>
    </submittedName>
</protein>
<feature type="compositionally biased region" description="Basic and acidic residues" evidence="1">
    <location>
        <begin position="1"/>
        <end position="12"/>
    </location>
</feature>
<reference evidence="2 3" key="1">
    <citation type="journal article" date="2019" name="Int. J. Syst. Evol. Microbiol.">
        <title>The Global Catalogue of Microorganisms (GCM) 10K type strain sequencing project: providing services to taxonomists for standard genome sequencing and annotation.</title>
        <authorList>
            <consortium name="The Broad Institute Genomics Platform"/>
            <consortium name="The Broad Institute Genome Sequencing Center for Infectious Disease"/>
            <person name="Wu L."/>
            <person name="Ma J."/>
        </authorList>
    </citation>
    <scope>NUCLEOTIDE SEQUENCE [LARGE SCALE GENOMIC DNA]</scope>
    <source>
        <strain evidence="2 3">JCM 15481</strain>
    </source>
</reference>